<dbReference type="SUPFAM" id="SSF55073">
    <property type="entry name" value="Nucleotide cyclase"/>
    <property type="match status" value="1"/>
</dbReference>
<dbReference type="FunFam" id="3.90.1640.10:FF:000002">
    <property type="entry name" value="Cyclic-di-AMP phosphodiesterase"/>
    <property type="match status" value="1"/>
</dbReference>
<gene>
    <name evidence="10" type="ORF">LC0644_1734</name>
</gene>
<dbReference type="Pfam" id="PF21370">
    <property type="entry name" value="PAS_GdpP"/>
    <property type="match status" value="1"/>
</dbReference>
<dbReference type="InterPro" id="IPR003156">
    <property type="entry name" value="DHHA1_dom"/>
</dbReference>
<dbReference type="InterPro" id="IPR014528">
    <property type="entry name" value="GdpP/PdeA"/>
</dbReference>
<dbReference type="EC" id="3.1.4.-" evidence="6"/>
<feature type="transmembrane region" description="Helical" evidence="8">
    <location>
        <begin position="21"/>
        <end position="40"/>
    </location>
</feature>
<dbReference type="PROSITE" id="PS50887">
    <property type="entry name" value="GGDEF"/>
    <property type="match status" value="1"/>
</dbReference>
<dbReference type="PIRSF" id="PIRSF026583">
    <property type="entry name" value="YybT"/>
    <property type="match status" value="1"/>
</dbReference>
<dbReference type="EMBL" id="BAYM01000099">
    <property type="protein sequence ID" value="GAN37145.1"/>
    <property type="molecule type" value="Genomic_DNA"/>
</dbReference>
<keyword evidence="7" id="KW-0479">Metal-binding</keyword>
<comment type="catalytic activity">
    <reaction evidence="6">
        <text>3',3'-c-di-AMP + H2O = 5'-O-phosphonoadenylyl-(3'-&gt;5')-adenosine + H(+)</text>
        <dbReference type="Rhea" id="RHEA:54420"/>
        <dbReference type="ChEBI" id="CHEBI:15377"/>
        <dbReference type="ChEBI" id="CHEBI:15378"/>
        <dbReference type="ChEBI" id="CHEBI:71500"/>
        <dbReference type="ChEBI" id="CHEBI:138171"/>
    </reaction>
</comment>
<keyword evidence="5 6" id="KW-0472">Membrane</keyword>
<dbReference type="PANTHER" id="PTHR47618">
    <property type="entry name" value="BIFUNCTIONAL OLIGORIBONUCLEASE AND PAP PHOSPHATASE NRNA"/>
    <property type="match status" value="1"/>
</dbReference>
<feature type="domain" description="GGDEF" evidence="9">
    <location>
        <begin position="185"/>
        <end position="313"/>
    </location>
</feature>
<dbReference type="Gene3D" id="3.90.1640.10">
    <property type="entry name" value="inorganic pyrophosphatase (n-terminal core)"/>
    <property type="match status" value="1"/>
</dbReference>
<keyword evidence="6" id="KW-0378">Hydrolase</keyword>
<dbReference type="Pfam" id="PF02272">
    <property type="entry name" value="DHHA1"/>
    <property type="match status" value="1"/>
</dbReference>
<protein>
    <recommendedName>
        <fullName evidence="6">Cyclic-di-AMP phosphodiesterase</fullName>
        <ecNumber evidence="6">3.1.4.-</ecNumber>
    </recommendedName>
</protein>
<dbReference type="GO" id="GO:0003676">
    <property type="term" value="F:nucleic acid binding"/>
    <property type="evidence" value="ECO:0007669"/>
    <property type="project" value="UniProtKB-UniRule"/>
</dbReference>
<dbReference type="PANTHER" id="PTHR47618:SF2">
    <property type="entry name" value="CYCLIC-DI-AMP PHOSPHODIESTERASE GDPP"/>
    <property type="match status" value="1"/>
</dbReference>
<dbReference type="SUPFAM" id="SSF64182">
    <property type="entry name" value="DHH phosphoesterases"/>
    <property type="match status" value="1"/>
</dbReference>
<evidence type="ECO:0000313" key="10">
    <source>
        <dbReference type="EMBL" id="GAN37145.1"/>
    </source>
</evidence>
<dbReference type="GO" id="GO:0016787">
    <property type="term" value="F:hydrolase activity"/>
    <property type="evidence" value="ECO:0007669"/>
    <property type="project" value="UniProtKB-UniRule"/>
</dbReference>
<feature type="binding site" evidence="7">
    <location>
        <position position="432"/>
    </location>
    <ligand>
        <name>Mn(2+)</name>
        <dbReference type="ChEBI" id="CHEBI:29035"/>
        <label>1</label>
    </ligand>
</feature>
<feature type="binding site" evidence="7">
    <location>
        <position position="513"/>
    </location>
    <ligand>
        <name>Mn(2+)</name>
        <dbReference type="ChEBI" id="CHEBI:29035"/>
        <label>2</label>
    </ligand>
</feature>
<dbReference type="Gene3D" id="3.10.310.30">
    <property type="match status" value="1"/>
</dbReference>
<evidence type="ECO:0000256" key="7">
    <source>
        <dbReference type="PIRSR" id="PIRSR026583-50"/>
    </source>
</evidence>
<dbReference type="AlphaFoldDB" id="A0A0C9NYN3"/>
<dbReference type="InterPro" id="IPR049553">
    <property type="entry name" value="GdpP-like_PAS"/>
</dbReference>
<dbReference type="Proteomes" id="UP000032552">
    <property type="component" value="Unassembled WGS sequence"/>
</dbReference>
<feature type="binding site" evidence="7">
    <location>
        <position position="357"/>
    </location>
    <ligand>
        <name>Mn(2+)</name>
        <dbReference type="ChEBI" id="CHEBI:29035"/>
        <label>1</label>
    </ligand>
</feature>
<organism evidence="10 11">
    <name type="scientific">Lacticaseibacillus paracasei NRIC 0644</name>
    <dbReference type="NCBI Taxonomy" id="1435038"/>
    <lineage>
        <taxon>Bacteria</taxon>
        <taxon>Bacillati</taxon>
        <taxon>Bacillota</taxon>
        <taxon>Bacilli</taxon>
        <taxon>Lactobacillales</taxon>
        <taxon>Lactobacillaceae</taxon>
        <taxon>Lacticaseibacillus</taxon>
    </lineage>
</organism>
<feature type="binding site" evidence="7">
    <location>
        <position position="457"/>
    </location>
    <ligand>
        <name>Mn(2+)</name>
        <dbReference type="ChEBI" id="CHEBI:29035"/>
        <label>2</label>
    </ligand>
</feature>
<evidence type="ECO:0000313" key="11">
    <source>
        <dbReference type="Proteomes" id="UP000032552"/>
    </source>
</evidence>
<evidence type="ECO:0000259" key="9">
    <source>
        <dbReference type="PROSITE" id="PS50887"/>
    </source>
</evidence>
<keyword evidence="3 8" id="KW-0812">Transmembrane</keyword>
<name>A0A0C9NYN3_LACPA</name>
<comment type="function">
    <text evidence="6">Has phosphodiesterase (PDE) activity against cyclic-di-AMP (c-di-AMP).</text>
</comment>
<dbReference type="Gene3D" id="3.30.450.20">
    <property type="entry name" value="PAS domain"/>
    <property type="match status" value="1"/>
</dbReference>
<keyword evidence="7" id="KW-0464">Manganese</keyword>
<evidence type="ECO:0000256" key="2">
    <source>
        <dbReference type="ARBA" id="ARBA00022475"/>
    </source>
</evidence>
<dbReference type="InterPro" id="IPR051319">
    <property type="entry name" value="Oligoribo/pAp-PDE_c-di-AMP_PDE"/>
</dbReference>
<feature type="transmembrane region" description="Helical" evidence="8">
    <location>
        <begin position="46"/>
        <end position="63"/>
    </location>
</feature>
<evidence type="ECO:0000256" key="6">
    <source>
        <dbReference type="PIRNR" id="PIRNR026583"/>
    </source>
</evidence>
<evidence type="ECO:0000256" key="5">
    <source>
        <dbReference type="ARBA" id="ARBA00023136"/>
    </source>
</evidence>
<dbReference type="GeneID" id="57088852"/>
<keyword evidence="2 6" id="KW-1003">Cell membrane</keyword>
<dbReference type="GO" id="GO:0106409">
    <property type="term" value="F:cyclic-di-AMP phosphodiesterase activity"/>
    <property type="evidence" value="ECO:0007669"/>
    <property type="project" value="RHEA"/>
</dbReference>
<proteinExistence type="inferred from homology"/>
<dbReference type="SMART" id="SM00267">
    <property type="entry name" value="GGDEF"/>
    <property type="match status" value="1"/>
</dbReference>
<evidence type="ECO:0000256" key="3">
    <source>
        <dbReference type="ARBA" id="ARBA00022692"/>
    </source>
</evidence>
<dbReference type="GO" id="GO:0005886">
    <property type="term" value="C:plasma membrane"/>
    <property type="evidence" value="ECO:0007669"/>
    <property type="project" value="UniProtKB-SubCell"/>
</dbReference>
<dbReference type="InterPro" id="IPR001667">
    <property type="entry name" value="DDH_dom"/>
</dbReference>
<comment type="similarity">
    <text evidence="6">Belongs to the GdpP/PdeA phosphodiesterase family.</text>
</comment>
<dbReference type="InterPro" id="IPR038763">
    <property type="entry name" value="DHH_sf"/>
</dbReference>
<feature type="binding site" evidence="7">
    <location>
        <position position="363"/>
    </location>
    <ligand>
        <name>Mn(2+)</name>
        <dbReference type="ChEBI" id="CHEBI:29035"/>
        <label>2</label>
    </ligand>
</feature>
<keyword evidence="4 8" id="KW-1133">Transmembrane helix</keyword>
<dbReference type="GO" id="GO:0046872">
    <property type="term" value="F:metal ion binding"/>
    <property type="evidence" value="ECO:0007669"/>
    <property type="project" value="UniProtKB-KW"/>
</dbReference>
<accession>A0A0C9NYN3</accession>
<comment type="caution">
    <text evidence="10">The sequence shown here is derived from an EMBL/GenBank/DDBJ whole genome shotgun (WGS) entry which is preliminary data.</text>
</comment>
<evidence type="ECO:0000256" key="8">
    <source>
        <dbReference type="SAM" id="Phobius"/>
    </source>
</evidence>
<dbReference type="InterPro" id="IPR029787">
    <property type="entry name" value="Nucleotide_cyclase"/>
</dbReference>
<comment type="subcellular location">
    <subcellularLocation>
        <location evidence="1">Cell membrane</location>
        <topology evidence="1">Multi-pass membrane protein</topology>
    </subcellularLocation>
</comment>
<sequence length="668" mass="74741">MKKLFERIRMPEFLEDMRMRYAAIAMVVLAVIGILMGALIRPWLALLMLLILISLVATIFYALETIAKNTNQYISDLSYRIKRGEQEALIKMPIGILIYDENLNIEWTNPFLQKYFGDTDVLGQPLEHVDAELAELIRSNENTNETKMVTWGQHQFEIIVQKSIGVVYLMDVTRYAEIEERAEDEKIAIGQIFIDNYDEITQTMDDQVITNLNSYVTNQLTDWANQFGMFLKRIDNDRFFLLAYAKSLKDVERDKFKILDVIREETSKQNYPLTLSLGIAYGDEDLAQLAVTSQSNLDLALGRGGDQVVVRAKGHEARFYGGKTNPMEKRTRVRARMVAQALQELFKQTDKVFVVGHKRPDMDAVGASMGIRRIAQMNGKECYIVIDPDHLHSDVERLMGQVGQDPEVANAIVTPEAALSQATDQSLLILVDHSKPSISAAPDLYKRLAARTVIIDHHRRGEEFPDNPMLVYIEPYASSTCELIAEMFEYQPTNVPSLDKLEATAMLAGITVDTKSFSLRTGTRTFDAASYLRSMGADGMLAQNLLKENIDSFIQRNHLIDTIEMIAPNMALCTGEEDKRYDPVIAAQAADTMLSLNGVDASFVITKRPSGDVGISARSTGDVNVQVIMEAMGGGGHLSNAATQIKGKTITEVRTDLLAQIKKADEDA</sequence>
<dbReference type="RefSeq" id="WP_003562684.1">
    <property type="nucleotide sequence ID" value="NZ_BAYM01000099.1"/>
</dbReference>
<evidence type="ECO:0000256" key="4">
    <source>
        <dbReference type="ARBA" id="ARBA00022989"/>
    </source>
</evidence>
<reference evidence="11" key="1">
    <citation type="submission" date="2014-05" db="EMBL/GenBank/DDBJ databases">
        <title>Whole genome sequencing of Lactobacillus casei NRIC0644.</title>
        <authorList>
            <person name="Atarashi H."/>
            <person name="Yoshida Y."/>
            <person name="Fujimura S."/>
            <person name="Tanaka N."/>
            <person name="Shiwa Y."/>
            <person name="Yoshikawa H."/>
            <person name="Okada S."/>
            <person name="Nakagawa J."/>
        </authorList>
    </citation>
    <scope>NUCLEOTIDE SEQUENCE [LARGE SCALE GENOMIC DNA]</scope>
    <source>
        <strain evidence="11">NRIC0644</strain>
    </source>
</reference>
<comment type="cofactor">
    <cofactor evidence="7">
        <name>Mn(2+)</name>
        <dbReference type="ChEBI" id="CHEBI:29035"/>
    </cofactor>
    <text evidence="7">For phosphodiesterase activity, probably binds 2 Mn(2+) per subunit.</text>
</comment>
<feature type="binding site" evidence="7">
    <location>
        <position position="361"/>
    </location>
    <ligand>
        <name>Mn(2+)</name>
        <dbReference type="ChEBI" id="CHEBI:29035"/>
        <label>1</label>
    </ligand>
</feature>
<dbReference type="Pfam" id="PF01368">
    <property type="entry name" value="DHH"/>
    <property type="match status" value="1"/>
</dbReference>
<dbReference type="Pfam" id="PF24898">
    <property type="entry name" value="GGDEF_GdpP"/>
    <property type="match status" value="1"/>
</dbReference>
<dbReference type="InterPro" id="IPR000160">
    <property type="entry name" value="GGDEF_dom"/>
</dbReference>
<feature type="binding site" evidence="7">
    <location>
        <position position="432"/>
    </location>
    <ligand>
        <name>Mn(2+)</name>
        <dbReference type="ChEBI" id="CHEBI:29035"/>
        <label>2</label>
    </ligand>
</feature>
<evidence type="ECO:0000256" key="1">
    <source>
        <dbReference type="ARBA" id="ARBA00004651"/>
    </source>
</evidence>